<feature type="transmembrane region" description="Helical" evidence="1">
    <location>
        <begin position="44"/>
        <end position="64"/>
    </location>
</feature>
<sequence length="102" mass="11395">MVQSRPQFGFLGALLVWVVALGYAAIGIVLAIVGYDFIHRAQRWLTAVMIAALLIFSVGILVVSPFTAEQLNLHHFALTLFLIQFFTAAVYQLSWSIYVSDY</sequence>
<dbReference type="RefSeq" id="WP_215923024.1">
    <property type="nucleotide sequence ID" value="NZ_JAHKNI010000017.1"/>
</dbReference>
<evidence type="ECO:0000256" key="1">
    <source>
        <dbReference type="SAM" id="Phobius"/>
    </source>
</evidence>
<keyword evidence="1" id="KW-1133">Transmembrane helix</keyword>
<evidence type="ECO:0000313" key="2">
    <source>
        <dbReference type="EMBL" id="MBU3066952.1"/>
    </source>
</evidence>
<accession>A0ABS6B9H7</accession>
<evidence type="ECO:0000313" key="3">
    <source>
        <dbReference type="Proteomes" id="UP000733379"/>
    </source>
</evidence>
<proteinExistence type="predicted"/>
<dbReference type="Proteomes" id="UP000733379">
    <property type="component" value="Unassembled WGS sequence"/>
</dbReference>
<name>A0ABS6B9H7_9NOCA</name>
<organism evidence="2 3">
    <name type="scientific">Nocardia albiluteola</name>
    <dbReference type="NCBI Taxonomy" id="2842303"/>
    <lineage>
        <taxon>Bacteria</taxon>
        <taxon>Bacillati</taxon>
        <taxon>Actinomycetota</taxon>
        <taxon>Actinomycetes</taxon>
        <taxon>Mycobacteriales</taxon>
        <taxon>Nocardiaceae</taxon>
        <taxon>Nocardia</taxon>
    </lineage>
</organism>
<gene>
    <name evidence="2" type="ORF">KO481_36200</name>
</gene>
<keyword evidence="1" id="KW-0812">Transmembrane</keyword>
<reference evidence="2 3" key="1">
    <citation type="submission" date="2021-06" db="EMBL/GenBank/DDBJ databases">
        <title>Actinomycetes sequencing.</title>
        <authorList>
            <person name="Shan Q."/>
        </authorList>
    </citation>
    <scope>NUCLEOTIDE SEQUENCE [LARGE SCALE GENOMIC DNA]</scope>
    <source>
        <strain evidence="2 3">NEAU-G5</strain>
    </source>
</reference>
<dbReference type="EMBL" id="JAHKNI010000017">
    <property type="protein sequence ID" value="MBU3066952.1"/>
    <property type="molecule type" value="Genomic_DNA"/>
</dbReference>
<keyword evidence="1" id="KW-0472">Membrane</keyword>
<comment type="caution">
    <text evidence="2">The sequence shown here is derived from an EMBL/GenBank/DDBJ whole genome shotgun (WGS) entry which is preliminary data.</text>
</comment>
<protein>
    <submittedName>
        <fullName evidence="2">Uncharacterized protein</fullName>
    </submittedName>
</protein>
<feature type="transmembrane region" description="Helical" evidence="1">
    <location>
        <begin position="76"/>
        <end position="98"/>
    </location>
</feature>
<keyword evidence="3" id="KW-1185">Reference proteome</keyword>
<feature type="transmembrane region" description="Helical" evidence="1">
    <location>
        <begin position="12"/>
        <end position="38"/>
    </location>
</feature>